<dbReference type="NCBIfam" id="TIGR00938">
    <property type="entry name" value="thrB_alt"/>
    <property type="match status" value="1"/>
</dbReference>
<dbReference type="InterPro" id="IPR005280">
    <property type="entry name" value="Homoserine_kinase_II"/>
</dbReference>
<gene>
    <name evidence="8" type="primary">thrB</name>
    <name evidence="11" type="ORF">SAMN05216333_102126</name>
</gene>
<evidence type="ECO:0000256" key="1">
    <source>
        <dbReference type="ARBA" id="ARBA00022605"/>
    </source>
</evidence>
<dbReference type="EMBL" id="FODO01000002">
    <property type="protein sequence ID" value="SEN92429.1"/>
    <property type="molecule type" value="Genomic_DNA"/>
</dbReference>
<dbReference type="EC" id="2.7.1.39" evidence="8 9"/>
<dbReference type="Pfam" id="PF01636">
    <property type="entry name" value="APH"/>
    <property type="match status" value="1"/>
</dbReference>
<dbReference type="UniPathway" id="UPA00050">
    <property type="reaction ID" value="UER00064"/>
</dbReference>
<keyword evidence="2 8" id="KW-0808">Transferase</keyword>
<feature type="domain" description="Aminoglycoside phosphotransferase" evidence="10">
    <location>
        <begin position="27"/>
        <end position="252"/>
    </location>
</feature>
<evidence type="ECO:0000256" key="4">
    <source>
        <dbReference type="ARBA" id="ARBA00022741"/>
    </source>
</evidence>
<dbReference type="CDD" id="cd05153">
    <property type="entry name" value="HomoserineK_II"/>
    <property type="match status" value="1"/>
</dbReference>
<dbReference type="AlphaFoldDB" id="A0A1H8KHJ5"/>
<dbReference type="NCBIfam" id="NF003558">
    <property type="entry name" value="PRK05231.1"/>
    <property type="match status" value="1"/>
</dbReference>
<protein>
    <recommendedName>
        <fullName evidence="8 9">Homoserine kinase</fullName>
        <shortName evidence="8">HK</shortName>
        <shortName evidence="8">HSK</shortName>
        <ecNumber evidence="8 9">2.7.1.39</ecNumber>
    </recommendedName>
</protein>
<evidence type="ECO:0000256" key="8">
    <source>
        <dbReference type="HAMAP-Rule" id="MF_00301"/>
    </source>
</evidence>
<organism evidence="11 12">
    <name type="scientific">Nitrosomonas oligotropha</name>
    <dbReference type="NCBI Taxonomy" id="42354"/>
    <lineage>
        <taxon>Bacteria</taxon>
        <taxon>Pseudomonadati</taxon>
        <taxon>Pseudomonadota</taxon>
        <taxon>Betaproteobacteria</taxon>
        <taxon>Nitrosomonadales</taxon>
        <taxon>Nitrosomonadaceae</taxon>
        <taxon>Nitrosomonas</taxon>
    </lineage>
</organism>
<evidence type="ECO:0000259" key="10">
    <source>
        <dbReference type="Pfam" id="PF01636"/>
    </source>
</evidence>
<accession>A0A1H8KHJ5</accession>
<dbReference type="Gene3D" id="3.90.1200.10">
    <property type="match status" value="1"/>
</dbReference>
<dbReference type="STRING" id="42354.SAMN05216333_102126"/>
<dbReference type="GO" id="GO:0009088">
    <property type="term" value="P:threonine biosynthetic process"/>
    <property type="evidence" value="ECO:0007669"/>
    <property type="project" value="UniProtKB-UniRule"/>
</dbReference>
<evidence type="ECO:0000256" key="2">
    <source>
        <dbReference type="ARBA" id="ARBA00022679"/>
    </source>
</evidence>
<keyword evidence="6 8" id="KW-0067">ATP-binding</keyword>
<sequence>MSVFTPVTDSQLTVWLQNYALGQLVQLQGISSGIENTNYFVTTTRGKFVLTLFEKLTRDELPYYLNLMAHLSRHGIPCPAPVAMLDQQLLGELNGKPATIVTCLPGQSVMHPVAEHCAEVGRMLARMHVAGSSYPERMNNPRGLPWWQARAPEIAPFLSTDEQSLLAAELNFQQSQQTGALPGGVIHADLFRDNILFTGHIIGGVIDFYFACNDAFLYDLAITVNDWCMTENKVLDESCTLALIKAYHAVRPLNAAEHDAWPAMLRAGALRFWVSRLYDYHLPRPGELTHAKDPAHFRDILKNHARDSVKLQQLWI</sequence>
<keyword evidence="12" id="KW-1185">Reference proteome</keyword>
<comment type="pathway">
    <text evidence="8">Amino-acid biosynthesis; L-threonine biosynthesis; L-threonine from L-aspartate: step 4/5.</text>
</comment>
<dbReference type="PANTHER" id="PTHR21064">
    <property type="entry name" value="AMINOGLYCOSIDE PHOSPHOTRANSFERASE DOMAIN-CONTAINING PROTEIN-RELATED"/>
    <property type="match status" value="1"/>
</dbReference>
<dbReference type="InterPro" id="IPR050249">
    <property type="entry name" value="Pseudomonas-type_ThrB"/>
</dbReference>
<keyword evidence="4 8" id="KW-0547">Nucleotide-binding</keyword>
<keyword evidence="5 8" id="KW-0418">Kinase</keyword>
<evidence type="ECO:0000313" key="12">
    <source>
        <dbReference type="Proteomes" id="UP000198814"/>
    </source>
</evidence>
<name>A0A1H8KHJ5_9PROT</name>
<evidence type="ECO:0000256" key="5">
    <source>
        <dbReference type="ARBA" id="ARBA00022777"/>
    </source>
</evidence>
<evidence type="ECO:0000256" key="6">
    <source>
        <dbReference type="ARBA" id="ARBA00022840"/>
    </source>
</evidence>
<keyword evidence="3 8" id="KW-0791">Threonine biosynthesis</keyword>
<dbReference type="RefSeq" id="WP_090316021.1">
    <property type="nucleotide sequence ID" value="NZ_FNOE01000003.1"/>
</dbReference>
<comment type="catalytic activity">
    <reaction evidence="8">
        <text>L-homoserine + ATP = O-phospho-L-homoserine + ADP + H(+)</text>
        <dbReference type="Rhea" id="RHEA:13985"/>
        <dbReference type="ChEBI" id="CHEBI:15378"/>
        <dbReference type="ChEBI" id="CHEBI:30616"/>
        <dbReference type="ChEBI" id="CHEBI:57476"/>
        <dbReference type="ChEBI" id="CHEBI:57590"/>
        <dbReference type="ChEBI" id="CHEBI:456216"/>
        <dbReference type="EC" id="2.7.1.39"/>
    </reaction>
</comment>
<evidence type="ECO:0000256" key="3">
    <source>
        <dbReference type="ARBA" id="ARBA00022697"/>
    </source>
</evidence>
<keyword evidence="1 8" id="KW-0028">Amino-acid biosynthesis</keyword>
<proteinExistence type="inferred from homology"/>
<evidence type="ECO:0000313" key="11">
    <source>
        <dbReference type="EMBL" id="SEN92429.1"/>
    </source>
</evidence>
<dbReference type="GO" id="GO:0005524">
    <property type="term" value="F:ATP binding"/>
    <property type="evidence" value="ECO:0007669"/>
    <property type="project" value="UniProtKB-KW"/>
</dbReference>
<evidence type="ECO:0000256" key="7">
    <source>
        <dbReference type="ARBA" id="ARBA00038240"/>
    </source>
</evidence>
<dbReference type="SUPFAM" id="SSF56112">
    <property type="entry name" value="Protein kinase-like (PK-like)"/>
    <property type="match status" value="1"/>
</dbReference>
<dbReference type="InterPro" id="IPR011009">
    <property type="entry name" value="Kinase-like_dom_sf"/>
</dbReference>
<dbReference type="InterPro" id="IPR002575">
    <property type="entry name" value="Aminoglycoside_PTrfase"/>
</dbReference>
<dbReference type="PANTHER" id="PTHR21064:SF6">
    <property type="entry name" value="AMINOGLYCOSIDE PHOSPHOTRANSFERASE DOMAIN-CONTAINING PROTEIN"/>
    <property type="match status" value="1"/>
</dbReference>
<dbReference type="Proteomes" id="UP000198814">
    <property type="component" value="Unassembled WGS sequence"/>
</dbReference>
<dbReference type="Gene3D" id="3.30.200.20">
    <property type="entry name" value="Phosphorylase Kinase, domain 1"/>
    <property type="match status" value="1"/>
</dbReference>
<reference evidence="11" key="1">
    <citation type="submission" date="2016-10" db="EMBL/GenBank/DDBJ databases">
        <authorList>
            <person name="de Groot N.N."/>
        </authorList>
    </citation>
    <scope>NUCLEOTIDE SEQUENCE [LARGE SCALE GENOMIC DNA]</scope>
    <source>
        <strain evidence="11">Nm76</strain>
    </source>
</reference>
<dbReference type="OrthoDB" id="9777460at2"/>
<evidence type="ECO:0000256" key="9">
    <source>
        <dbReference type="NCBIfam" id="TIGR00938"/>
    </source>
</evidence>
<dbReference type="HAMAP" id="MF_00301">
    <property type="entry name" value="Homoser_kinase_2"/>
    <property type="match status" value="1"/>
</dbReference>
<comment type="similarity">
    <text evidence="7 8">Belongs to the pseudomonas-type ThrB family.</text>
</comment>
<dbReference type="GO" id="GO:0004413">
    <property type="term" value="F:homoserine kinase activity"/>
    <property type="evidence" value="ECO:0007669"/>
    <property type="project" value="UniProtKB-UniRule"/>
</dbReference>